<dbReference type="EMBL" id="MNCJ02000320">
    <property type="protein sequence ID" value="KAF5805082.1"/>
    <property type="molecule type" value="Genomic_DNA"/>
</dbReference>
<dbReference type="Gramene" id="mRNA:HanXRQr2_Chr05g0204881">
    <property type="protein sequence ID" value="CDS:HanXRQr2_Chr05g0204881.1"/>
    <property type="gene ID" value="HanXRQr2_Chr05g0204881"/>
</dbReference>
<dbReference type="InterPro" id="IPR054722">
    <property type="entry name" value="PolX-like_BBD"/>
</dbReference>
<dbReference type="PANTHER" id="PTHR46410:SF26">
    <property type="entry name" value="BULB-TYPE LECTIN DOMAIN-CONTAINING PROTEIN-RELATED"/>
    <property type="match status" value="1"/>
</dbReference>
<feature type="domain" description="Retrovirus-related Pol polyprotein from transposon TNT 1-94-like beta-barrel" evidence="1">
    <location>
        <begin position="129"/>
        <end position="208"/>
    </location>
</feature>
<dbReference type="AlphaFoldDB" id="A0A9K3IXW0"/>
<sequence>MSASFILTSAASAYSYAQDKNDPDVQHSGIRATPRLNDEIKPTATCMPCQHCTDEKNEKKRRVSRERLCYYCHMPGHQIYTCKAKENDEEMQLIKQAINAGIRSQNDDVHCREEMIVTGTDGGQWNEIWYVNPTFNHHFVGNIDVFKRVKHIMGVETRSGMNNFLFIRGVGHVEVKTGNEKLQIPSVFYSPDIDRNVLSLEQLTLQGFTVRRFGDTCKIFPMFSSHLRW</sequence>
<accession>A0A9K3IXW0</accession>
<gene>
    <name evidence="2" type="ORF">HanXRQr2_Chr05g0204881</name>
</gene>
<reference evidence="2" key="2">
    <citation type="submission" date="2020-06" db="EMBL/GenBank/DDBJ databases">
        <title>Helianthus annuus Genome sequencing and assembly Release 2.</title>
        <authorList>
            <person name="Gouzy J."/>
            <person name="Langlade N."/>
            <person name="Munos S."/>
        </authorList>
    </citation>
    <scope>NUCLEOTIDE SEQUENCE</scope>
    <source>
        <tissue evidence="2">Leaves</tissue>
    </source>
</reference>
<keyword evidence="3" id="KW-1185">Reference proteome</keyword>
<evidence type="ECO:0000313" key="2">
    <source>
        <dbReference type="EMBL" id="KAF5805082.1"/>
    </source>
</evidence>
<organism evidence="2 3">
    <name type="scientific">Helianthus annuus</name>
    <name type="common">Common sunflower</name>
    <dbReference type="NCBI Taxonomy" id="4232"/>
    <lineage>
        <taxon>Eukaryota</taxon>
        <taxon>Viridiplantae</taxon>
        <taxon>Streptophyta</taxon>
        <taxon>Embryophyta</taxon>
        <taxon>Tracheophyta</taxon>
        <taxon>Spermatophyta</taxon>
        <taxon>Magnoliopsida</taxon>
        <taxon>eudicotyledons</taxon>
        <taxon>Gunneridae</taxon>
        <taxon>Pentapetalae</taxon>
        <taxon>asterids</taxon>
        <taxon>campanulids</taxon>
        <taxon>Asterales</taxon>
        <taxon>Asteraceae</taxon>
        <taxon>Asteroideae</taxon>
        <taxon>Heliantheae alliance</taxon>
        <taxon>Heliantheae</taxon>
        <taxon>Helianthus</taxon>
    </lineage>
</organism>
<name>A0A9K3IXW0_HELAN</name>
<reference evidence="2" key="1">
    <citation type="journal article" date="2017" name="Nature">
        <title>The sunflower genome provides insights into oil metabolism, flowering and Asterid evolution.</title>
        <authorList>
            <person name="Badouin H."/>
            <person name="Gouzy J."/>
            <person name="Grassa C.J."/>
            <person name="Murat F."/>
            <person name="Staton S.E."/>
            <person name="Cottret L."/>
            <person name="Lelandais-Briere C."/>
            <person name="Owens G.L."/>
            <person name="Carrere S."/>
            <person name="Mayjonade B."/>
            <person name="Legrand L."/>
            <person name="Gill N."/>
            <person name="Kane N.C."/>
            <person name="Bowers J.E."/>
            <person name="Hubner S."/>
            <person name="Bellec A."/>
            <person name="Berard A."/>
            <person name="Berges H."/>
            <person name="Blanchet N."/>
            <person name="Boniface M.C."/>
            <person name="Brunel D."/>
            <person name="Catrice O."/>
            <person name="Chaidir N."/>
            <person name="Claudel C."/>
            <person name="Donnadieu C."/>
            <person name="Faraut T."/>
            <person name="Fievet G."/>
            <person name="Helmstetter N."/>
            <person name="King M."/>
            <person name="Knapp S.J."/>
            <person name="Lai Z."/>
            <person name="Le Paslier M.C."/>
            <person name="Lippi Y."/>
            <person name="Lorenzon L."/>
            <person name="Mandel J.R."/>
            <person name="Marage G."/>
            <person name="Marchand G."/>
            <person name="Marquand E."/>
            <person name="Bret-Mestries E."/>
            <person name="Morien E."/>
            <person name="Nambeesan S."/>
            <person name="Nguyen T."/>
            <person name="Pegot-Espagnet P."/>
            <person name="Pouilly N."/>
            <person name="Raftis F."/>
            <person name="Sallet E."/>
            <person name="Schiex T."/>
            <person name="Thomas J."/>
            <person name="Vandecasteele C."/>
            <person name="Vares D."/>
            <person name="Vear F."/>
            <person name="Vautrin S."/>
            <person name="Crespi M."/>
            <person name="Mangin B."/>
            <person name="Burke J.M."/>
            <person name="Salse J."/>
            <person name="Munos S."/>
            <person name="Vincourt P."/>
            <person name="Rieseberg L.H."/>
            <person name="Langlade N.B."/>
        </authorList>
    </citation>
    <scope>NUCLEOTIDE SEQUENCE</scope>
    <source>
        <tissue evidence="2">Leaves</tissue>
    </source>
</reference>
<protein>
    <submittedName>
        <fullName evidence="2">Transcription factor interactor and regulator CCHC(Zn) family</fullName>
    </submittedName>
</protein>
<dbReference type="Pfam" id="PF22936">
    <property type="entry name" value="Pol_BBD"/>
    <property type="match status" value="1"/>
</dbReference>
<comment type="caution">
    <text evidence="2">The sequence shown here is derived from an EMBL/GenBank/DDBJ whole genome shotgun (WGS) entry which is preliminary data.</text>
</comment>
<dbReference type="Proteomes" id="UP000215914">
    <property type="component" value="Unassembled WGS sequence"/>
</dbReference>
<evidence type="ECO:0000313" key="3">
    <source>
        <dbReference type="Proteomes" id="UP000215914"/>
    </source>
</evidence>
<evidence type="ECO:0000259" key="1">
    <source>
        <dbReference type="Pfam" id="PF22936"/>
    </source>
</evidence>
<proteinExistence type="predicted"/>
<dbReference type="PANTHER" id="PTHR46410">
    <property type="entry name" value="AT-RICH INTERACTIVE DOMAIN-CONTAINING PROTEIN 2"/>
    <property type="match status" value="1"/>
</dbReference>